<evidence type="ECO:0000313" key="3">
    <source>
        <dbReference type="Proteomes" id="UP000332933"/>
    </source>
</evidence>
<protein>
    <submittedName>
        <fullName evidence="2">Aste57867_13580 protein</fullName>
    </submittedName>
</protein>
<name>A0A485KYU6_9STRA</name>
<evidence type="ECO:0000313" key="2">
    <source>
        <dbReference type="EMBL" id="VFT90418.1"/>
    </source>
</evidence>
<dbReference type="EMBL" id="CAADRA010005485">
    <property type="protein sequence ID" value="VFT90418.1"/>
    <property type="molecule type" value="Genomic_DNA"/>
</dbReference>
<keyword evidence="3" id="KW-1185">Reference proteome</keyword>
<gene>
    <name evidence="2" type="primary">Aste57867_13580</name>
    <name evidence="1" type="ORF">As57867_013530</name>
    <name evidence="2" type="ORF">ASTE57867_13580</name>
</gene>
<reference evidence="2 3" key="1">
    <citation type="submission" date="2019-03" db="EMBL/GenBank/DDBJ databases">
        <authorList>
            <person name="Gaulin E."/>
            <person name="Dumas B."/>
        </authorList>
    </citation>
    <scope>NUCLEOTIDE SEQUENCE [LARGE SCALE GENOMIC DNA]</scope>
    <source>
        <strain evidence="2">CBS 568.67</strain>
    </source>
</reference>
<evidence type="ECO:0000313" key="1">
    <source>
        <dbReference type="EMBL" id="KAF0695629.1"/>
    </source>
</evidence>
<organism evidence="2 3">
    <name type="scientific">Aphanomyces stellatus</name>
    <dbReference type="NCBI Taxonomy" id="120398"/>
    <lineage>
        <taxon>Eukaryota</taxon>
        <taxon>Sar</taxon>
        <taxon>Stramenopiles</taxon>
        <taxon>Oomycota</taxon>
        <taxon>Saprolegniomycetes</taxon>
        <taxon>Saprolegniales</taxon>
        <taxon>Verrucalvaceae</taxon>
        <taxon>Aphanomyces</taxon>
    </lineage>
</organism>
<dbReference type="EMBL" id="VJMH01005464">
    <property type="protein sequence ID" value="KAF0695629.1"/>
    <property type="molecule type" value="Genomic_DNA"/>
</dbReference>
<dbReference type="AlphaFoldDB" id="A0A485KYU6"/>
<reference evidence="1" key="2">
    <citation type="submission" date="2019-06" db="EMBL/GenBank/DDBJ databases">
        <title>Genomics analysis of Aphanomyces spp. identifies a new class of oomycete effector associated with host adaptation.</title>
        <authorList>
            <person name="Gaulin E."/>
        </authorList>
    </citation>
    <scope>NUCLEOTIDE SEQUENCE</scope>
    <source>
        <strain evidence="1">CBS 578.67</strain>
    </source>
</reference>
<proteinExistence type="predicted"/>
<sequence length="392" mass="43244">MVQSLPILVDLSSDLSDAASVHALGADDDNDIDDDFADCCWIVDPDTRPFGHWRASIPTFHTNLFAMLPNLPWYLHPVWLPEAAQALLVHGYQGRVARRWHIVPRGSFGLLCVVADALGRAQARYTPPPPTTPLLAAKVPHFPITQTEPRGAVTEGDVARVTATAHARILDLRHTTSTEPDKSFLAYFDLVLFDVIDARGQTLHLDMLYCEGDHDDHSGFYATVCDRTTNAVVARCSGDGGCGSTRVDWLATAIDFVPHAMHFLPRMGRDGRCLLRTKKTMRVASTAEYLASTDSRQGLYFGHAHHQLEQLLPVVAKLAANPEATRCLFPIELLPARVHLALARHLARHKTYGDMLAMDLWLKVAAFVGDLVFWDDSATPLTAIGDAHDDVH</sequence>
<dbReference type="Proteomes" id="UP000332933">
    <property type="component" value="Unassembled WGS sequence"/>
</dbReference>
<accession>A0A485KYU6</accession>
<dbReference type="OrthoDB" id="63336at2759"/>